<evidence type="ECO:0000313" key="1">
    <source>
        <dbReference type="EMBL" id="PFG44072.1"/>
    </source>
</evidence>
<reference evidence="1 2" key="1">
    <citation type="submission" date="2017-10" db="EMBL/GenBank/DDBJ databases">
        <title>Sequencing the genomes of 1000 actinobacteria strains.</title>
        <authorList>
            <person name="Klenk H.-P."/>
        </authorList>
    </citation>
    <scope>NUCLEOTIDE SEQUENCE [LARGE SCALE GENOMIC DNA]</scope>
    <source>
        <strain evidence="1 2">DSM 21863</strain>
    </source>
</reference>
<keyword evidence="2" id="KW-1185">Reference proteome</keyword>
<dbReference type="EMBL" id="PDJJ01000001">
    <property type="protein sequence ID" value="PFG44072.1"/>
    <property type="molecule type" value="Genomic_DNA"/>
</dbReference>
<dbReference type="Proteomes" id="UP000224130">
    <property type="component" value="Unassembled WGS sequence"/>
</dbReference>
<sequence>MHAFHSLAYLDVEKSGSTYVSQFLRDFLDDDEVSFRKHVEVEDRPPAGRLHVVSVRDPLDSYLSLYSYGCQGKGGLSGTMRDAGLGHLYDGTAAGFDRWLDVVLDPASADALNPRSYARTGVAPHTGLLSFRVARLTVPRALRWLRRVGSSEELVAGYRELSVVDVVLRNESMTQDLAALVRRDDLAWRPSRDAALAALAAQARLNTSSRLDADAGFAVPADAWERVAARERLLTEVFGYGAHLTSTSRDSHATSAA</sequence>
<evidence type="ECO:0000313" key="2">
    <source>
        <dbReference type="Proteomes" id="UP000224130"/>
    </source>
</evidence>
<proteinExistence type="predicted"/>
<protein>
    <recommendedName>
        <fullName evidence="3">Sulfotransferase family protein</fullName>
    </recommendedName>
</protein>
<comment type="caution">
    <text evidence="1">The sequence shown here is derived from an EMBL/GenBank/DDBJ whole genome shotgun (WGS) entry which is preliminary data.</text>
</comment>
<organism evidence="1 2">
    <name type="scientific">Isoptericola jiangsuensis</name>
    <dbReference type="NCBI Taxonomy" id="548579"/>
    <lineage>
        <taxon>Bacteria</taxon>
        <taxon>Bacillati</taxon>
        <taxon>Actinomycetota</taxon>
        <taxon>Actinomycetes</taxon>
        <taxon>Micrococcales</taxon>
        <taxon>Promicromonosporaceae</taxon>
        <taxon>Isoptericola</taxon>
    </lineage>
</organism>
<accession>A0A2A9F0J6</accession>
<dbReference type="AlphaFoldDB" id="A0A2A9F0J6"/>
<name>A0A2A9F0J6_9MICO</name>
<gene>
    <name evidence="1" type="ORF">ATJ88_2790</name>
</gene>
<evidence type="ECO:0008006" key="3">
    <source>
        <dbReference type="Google" id="ProtNLM"/>
    </source>
</evidence>